<dbReference type="GO" id="GO:0160107">
    <property type="term" value="F:tRNA (adenine(58)-N1)-methyltransferase activity"/>
    <property type="evidence" value="ECO:0007669"/>
    <property type="project" value="UniProtKB-EC"/>
</dbReference>
<dbReference type="Pfam" id="PF08704">
    <property type="entry name" value="GCD14"/>
    <property type="match status" value="1"/>
</dbReference>
<dbReference type="Gene3D" id="3.40.50.150">
    <property type="entry name" value="Vaccinia Virus protein VP39"/>
    <property type="match status" value="1"/>
</dbReference>
<evidence type="ECO:0000256" key="3">
    <source>
        <dbReference type="ARBA" id="ARBA00022691"/>
    </source>
</evidence>
<name>A0A7V4DF91_9BACT</name>
<comment type="function">
    <text evidence="5">Catalyzes the S-adenosyl-L-methionine-dependent formation of N(1)-methyladenine at position 58 (m1A58) in tRNA.</text>
</comment>
<dbReference type="EC" id="2.1.1.220" evidence="5"/>
<gene>
    <name evidence="8" type="ORF">ENV30_08625</name>
</gene>
<comment type="similarity">
    <text evidence="5">Belongs to the class I-like SAM-binding methyltransferase superfamily. TRM61 family.</text>
</comment>
<dbReference type="EMBL" id="DTFV01000123">
    <property type="protein sequence ID" value="HGI31350.1"/>
    <property type="molecule type" value="Genomic_DNA"/>
</dbReference>
<feature type="binding site" evidence="6">
    <location>
        <position position="171"/>
    </location>
    <ligand>
        <name>S-adenosyl-L-methionine</name>
        <dbReference type="ChEBI" id="CHEBI:59789"/>
    </ligand>
</feature>
<dbReference type="GO" id="GO:0031515">
    <property type="term" value="C:tRNA (m1A) methyltransferase complex"/>
    <property type="evidence" value="ECO:0007669"/>
    <property type="project" value="UniProtKB-UniRule"/>
</dbReference>
<dbReference type="InterPro" id="IPR014816">
    <property type="entry name" value="tRNA_MeTrfase_Gcd14"/>
</dbReference>
<keyword evidence="2 5" id="KW-0808">Transferase</keyword>
<evidence type="ECO:0000256" key="6">
    <source>
        <dbReference type="PIRSR" id="PIRSR017269-1"/>
    </source>
</evidence>
<evidence type="ECO:0000256" key="1">
    <source>
        <dbReference type="ARBA" id="ARBA00022603"/>
    </source>
</evidence>
<dbReference type="FunFam" id="3.10.330.20:FF:000003">
    <property type="entry name" value="tRNA (Adenine(58)-N(1))-methyltransferase, mitochondrial isoform X1"/>
    <property type="match status" value="1"/>
</dbReference>
<dbReference type="PANTHER" id="PTHR12133">
    <property type="entry name" value="TRNA (ADENINE(58)-N(1))-METHYLTRANSFERASE"/>
    <property type="match status" value="1"/>
</dbReference>
<feature type="binding site" evidence="6">
    <location>
        <position position="155"/>
    </location>
    <ligand>
        <name>S-adenosyl-L-methionine</name>
        <dbReference type="ChEBI" id="CHEBI:59789"/>
    </ligand>
</feature>
<protein>
    <recommendedName>
        <fullName evidence="5">tRNA (adenine(58)-N(1))-methyltransferase TrmI</fullName>
        <ecNumber evidence="5">2.1.1.220</ecNumber>
    </recommendedName>
</protein>
<keyword evidence="3 5" id="KW-0949">S-adenosyl-L-methionine</keyword>
<dbReference type="Gene3D" id="3.10.330.20">
    <property type="match status" value="1"/>
</dbReference>
<dbReference type="InterPro" id="IPR049470">
    <property type="entry name" value="TRM61_C"/>
</dbReference>
<reference evidence="8" key="1">
    <citation type="journal article" date="2020" name="mSystems">
        <title>Genome- and Community-Level Interaction Insights into Carbon Utilization and Element Cycling Functions of Hydrothermarchaeota in Hydrothermal Sediment.</title>
        <authorList>
            <person name="Zhou Z."/>
            <person name="Liu Y."/>
            <person name="Xu W."/>
            <person name="Pan J."/>
            <person name="Luo Z.H."/>
            <person name="Li M."/>
        </authorList>
    </citation>
    <scope>NUCLEOTIDE SEQUENCE [LARGE SCALE GENOMIC DNA]</scope>
    <source>
        <strain evidence="8">SpSt-747</strain>
    </source>
</reference>
<dbReference type="PIRSF" id="PIRSF017269">
    <property type="entry name" value="GCD14"/>
    <property type="match status" value="1"/>
</dbReference>
<accession>A0A7V4DF91</accession>
<feature type="domain" description="tRNA (adenine(58)-N(1))-methyltransferase catalytic subunit TRM61 C-terminal" evidence="7">
    <location>
        <begin position="71"/>
        <end position="230"/>
    </location>
</feature>
<keyword evidence="4 5" id="KW-0819">tRNA processing</keyword>
<evidence type="ECO:0000313" key="8">
    <source>
        <dbReference type="EMBL" id="HGI31350.1"/>
    </source>
</evidence>
<dbReference type="AlphaFoldDB" id="A0A7V4DF91"/>
<comment type="catalytic activity">
    <reaction evidence="5">
        <text>adenosine(58) in tRNA + S-adenosyl-L-methionine = N(1)-methyladenosine(58) in tRNA + S-adenosyl-L-homocysteine + H(+)</text>
        <dbReference type="Rhea" id="RHEA:43152"/>
        <dbReference type="Rhea" id="RHEA-COMP:10365"/>
        <dbReference type="Rhea" id="RHEA-COMP:10366"/>
        <dbReference type="ChEBI" id="CHEBI:15378"/>
        <dbReference type="ChEBI" id="CHEBI:57856"/>
        <dbReference type="ChEBI" id="CHEBI:59789"/>
        <dbReference type="ChEBI" id="CHEBI:74411"/>
        <dbReference type="ChEBI" id="CHEBI:74491"/>
        <dbReference type="EC" id="2.1.1.220"/>
    </reaction>
</comment>
<evidence type="ECO:0000259" key="7">
    <source>
        <dbReference type="Pfam" id="PF08704"/>
    </source>
</evidence>
<keyword evidence="1 5" id="KW-0489">Methyltransferase</keyword>
<proteinExistence type="inferred from homology"/>
<evidence type="ECO:0000256" key="5">
    <source>
        <dbReference type="PIRNR" id="PIRNR017269"/>
    </source>
</evidence>
<comment type="caution">
    <text evidence="8">The sequence shown here is derived from an EMBL/GenBank/DDBJ whole genome shotgun (WGS) entry which is preliminary data.</text>
</comment>
<evidence type="ECO:0000256" key="4">
    <source>
        <dbReference type="ARBA" id="ARBA00022694"/>
    </source>
</evidence>
<dbReference type="GO" id="GO:0030488">
    <property type="term" value="P:tRNA methylation"/>
    <property type="evidence" value="ECO:0007669"/>
    <property type="project" value="InterPro"/>
</dbReference>
<dbReference type="PANTHER" id="PTHR12133:SF1">
    <property type="entry name" value="TRNA (ADENINE(58)-N(1))-METHYLTRANSFERASE, MITOCHONDRIAL"/>
    <property type="match status" value="1"/>
</dbReference>
<dbReference type="CDD" id="cd02440">
    <property type="entry name" value="AdoMet_MTases"/>
    <property type="match status" value="1"/>
</dbReference>
<feature type="binding site" evidence="6">
    <location>
        <position position="127"/>
    </location>
    <ligand>
        <name>S-adenosyl-L-methionine</name>
        <dbReference type="ChEBI" id="CHEBI:59789"/>
    </ligand>
</feature>
<comment type="subunit">
    <text evidence="5">Homotetramer composed of a dimer of dimers.</text>
</comment>
<dbReference type="SUPFAM" id="SSF53335">
    <property type="entry name" value="S-adenosyl-L-methionine-dependent methyltransferases"/>
    <property type="match status" value="1"/>
</dbReference>
<organism evidence="8">
    <name type="scientific">Candidatus Caldatribacterium californiense</name>
    <dbReference type="NCBI Taxonomy" id="1454726"/>
    <lineage>
        <taxon>Bacteria</taxon>
        <taxon>Pseudomonadati</taxon>
        <taxon>Atribacterota</taxon>
        <taxon>Atribacteria</taxon>
        <taxon>Atribacterales</taxon>
        <taxon>Candidatus Caldatribacteriaceae</taxon>
        <taxon>Candidatus Caldatribacterium</taxon>
    </lineage>
</organism>
<dbReference type="PROSITE" id="PS51620">
    <property type="entry name" value="SAM_TRM61"/>
    <property type="match status" value="1"/>
</dbReference>
<sequence>MPIREGDRVYILLEDGRDYLVRVERGKSLGTHLGNIDLGELSGREFGEYILTTSGKKAFLLQPGVVENIFHMRRKTQIVYPKDLGYILLMLDVKEGDRVIDVGLGSGAMCGALARLVGKAGRVYAYERREEFIAVARRNLEEWGLLDRVVICLRDIEEGFEEREVDALFLDVPEPWKYLEQCWEALRGGGRMAIVSPTASQVMEVLRGLHSLPFVSISVWESLFREYKTNPLTFRPFDRMVAHTTYMIFARKVFP</sequence>
<dbReference type="InterPro" id="IPR029063">
    <property type="entry name" value="SAM-dependent_MTases_sf"/>
</dbReference>
<evidence type="ECO:0000256" key="2">
    <source>
        <dbReference type="ARBA" id="ARBA00022679"/>
    </source>
</evidence>